<dbReference type="Proteomes" id="UP000499080">
    <property type="component" value="Unassembled WGS sequence"/>
</dbReference>
<accession>A0A4Y2TXI8</accession>
<proteinExistence type="predicted"/>
<feature type="compositionally biased region" description="Polar residues" evidence="1">
    <location>
        <begin position="70"/>
        <end position="82"/>
    </location>
</feature>
<comment type="caution">
    <text evidence="2">The sequence shown here is derived from an EMBL/GenBank/DDBJ whole genome shotgun (WGS) entry which is preliminary data.</text>
</comment>
<evidence type="ECO:0000313" key="3">
    <source>
        <dbReference type="Proteomes" id="UP000499080"/>
    </source>
</evidence>
<feature type="compositionally biased region" description="Basic and acidic residues" evidence="1">
    <location>
        <begin position="226"/>
        <end position="237"/>
    </location>
</feature>
<evidence type="ECO:0000313" key="2">
    <source>
        <dbReference type="EMBL" id="GBO04067.1"/>
    </source>
</evidence>
<feature type="region of interest" description="Disordered" evidence="1">
    <location>
        <begin position="53"/>
        <end position="88"/>
    </location>
</feature>
<keyword evidence="3" id="KW-1185">Reference proteome</keyword>
<evidence type="ECO:0000256" key="1">
    <source>
        <dbReference type="SAM" id="MobiDB-lite"/>
    </source>
</evidence>
<sequence>MLYYFEKCPHILSGKVDRIFSKDTKDEDVSYEYFKQLVGVSLEAFEATMEIMPSKFRSPPPKPPRRRYSDQLTISPSGTYPSSRKKHYDESKLCSKETQRKVGNSIGCGSLPTNWVPDFSTETKNENSMFSSSTSLSSTYVKNACVSFQMCSSSASNKDSNGLTDIMMEVDSKSKELFECVQKKELPYLEQVTTSGICAGKCNSRDFFEYLCNDIQHTSDVRDMLNDSSEHKSIPKYDHRRHHSDPLLSYPDGSNSKSSLQIYVPKSHSVLENISLDNQNRLCNSFNASFELKETQNLHEEIKNLKEVNNKLWQHLCSTQACLEKVTKNAEENVNSLSVSGEPEDDETKTEQNSLFRKK</sequence>
<dbReference type="AlphaFoldDB" id="A0A4Y2TXI8"/>
<dbReference type="OrthoDB" id="6426880at2759"/>
<feature type="region of interest" description="Disordered" evidence="1">
    <location>
        <begin position="332"/>
        <end position="359"/>
    </location>
</feature>
<name>A0A4Y2TXI8_ARAVE</name>
<dbReference type="EMBL" id="BGPR01031173">
    <property type="protein sequence ID" value="GBO04067.1"/>
    <property type="molecule type" value="Genomic_DNA"/>
</dbReference>
<reference evidence="2 3" key="1">
    <citation type="journal article" date="2019" name="Sci. Rep.">
        <title>Orb-weaving spider Araneus ventricosus genome elucidates the spidroin gene catalogue.</title>
        <authorList>
            <person name="Kono N."/>
            <person name="Nakamura H."/>
            <person name="Ohtoshi R."/>
            <person name="Moran D.A.P."/>
            <person name="Shinohara A."/>
            <person name="Yoshida Y."/>
            <person name="Fujiwara M."/>
            <person name="Mori M."/>
            <person name="Tomita M."/>
            <person name="Arakawa K."/>
        </authorList>
    </citation>
    <scope>NUCLEOTIDE SEQUENCE [LARGE SCALE GENOMIC DNA]</scope>
</reference>
<gene>
    <name evidence="2" type="ORF">AVEN_180836_1</name>
</gene>
<feature type="region of interest" description="Disordered" evidence="1">
    <location>
        <begin position="226"/>
        <end position="253"/>
    </location>
</feature>
<protein>
    <submittedName>
        <fullName evidence="2">Uncharacterized protein</fullName>
    </submittedName>
</protein>
<organism evidence="2 3">
    <name type="scientific">Araneus ventricosus</name>
    <name type="common">Orbweaver spider</name>
    <name type="synonym">Epeira ventricosa</name>
    <dbReference type="NCBI Taxonomy" id="182803"/>
    <lineage>
        <taxon>Eukaryota</taxon>
        <taxon>Metazoa</taxon>
        <taxon>Ecdysozoa</taxon>
        <taxon>Arthropoda</taxon>
        <taxon>Chelicerata</taxon>
        <taxon>Arachnida</taxon>
        <taxon>Araneae</taxon>
        <taxon>Araneomorphae</taxon>
        <taxon>Entelegynae</taxon>
        <taxon>Araneoidea</taxon>
        <taxon>Araneidae</taxon>
        <taxon>Araneus</taxon>
    </lineage>
</organism>